<dbReference type="KEGG" id="nco:AAW31_05315"/>
<proteinExistence type="predicted"/>
<dbReference type="EMBL" id="VNHT01000077">
    <property type="protein sequence ID" value="TYP78305.1"/>
    <property type="molecule type" value="Genomic_DNA"/>
</dbReference>
<evidence type="ECO:0000313" key="2">
    <source>
        <dbReference type="EMBL" id="TYP78305.1"/>
    </source>
</evidence>
<dbReference type="PATRIC" id="fig|44574.3.peg.1282"/>
<evidence type="ECO:0000313" key="3">
    <source>
        <dbReference type="Proteomes" id="UP000034156"/>
    </source>
</evidence>
<reference evidence="3" key="1">
    <citation type="submission" date="2015-05" db="EMBL/GenBank/DDBJ databases">
        <title>Draft genome of Nitrosomonas communis strain Nm2.</title>
        <authorList>
            <person name="Kozlowski J.A."/>
            <person name="Kits K.D."/>
            <person name="Stein L.Y."/>
        </authorList>
    </citation>
    <scope>NUCLEOTIDE SEQUENCE [LARGE SCALE GENOMIC DNA]</scope>
    <source>
        <strain evidence="3">Nm2</strain>
    </source>
</reference>
<organism evidence="1 3">
    <name type="scientific">Nitrosomonas communis</name>
    <dbReference type="NCBI Taxonomy" id="44574"/>
    <lineage>
        <taxon>Bacteria</taxon>
        <taxon>Pseudomonadati</taxon>
        <taxon>Pseudomonadota</taxon>
        <taxon>Betaproteobacteria</taxon>
        <taxon>Nitrosomonadales</taxon>
        <taxon>Nitrosomonadaceae</taxon>
        <taxon>Nitrosomonas</taxon>
    </lineage>
</organism>
<dbReference type="Proteomes" id="UP000324176">
    <property type="component" value="Unassembled WGS sequence"/>
</dbReference>
<sequence length="82" mass="9124">MSNPAVGWAVYPWDVGKVSYNENLCDSSCATLPNIGDLIIRPCLVRPETYEPISVRVDEILDPDETEPHTLVFLVVPVNLLN</sequence>
<dbReference type="AlphaFoldDB" id="A0A0F7KCP9"/>
<accession>A0A0F7KCP9</accession>
<reference evidence="2 4" key="3">
    <citation type="submission" date="2019-07" db="EMBL/GenBank/DDBJ databases">
        <title>Active sludge and wastewater microbial communities from Klosterneuburg, Austria.</title>
        <authorList>
            <person name="Wagner M."/>
        </authorList>
    </citation>
    <scope>NUCLEOTIDE SEQUENCE [LARGE SCALE GENOMIC DNA]</scope>
    <source>
        <strain evidence="2 4">Nm2</strain>
    </source>
</reference>
<dbReference type="Proteomes" id="UP000034156">
    <property type="component" value="Chromosome"/>
</dbReference>
<evidence type="ECO:0000313" key="4">
    <source>
        <dbReference type="Proteomes" id="UP000324176"/>
    </source>
</evidence>
<reference evidence="1 3" key="2">
    <citation type="journal article" date="2016" name="Genome Announc.">
        <title>Genome Sequence of Nitrosomonas communis Strain Nm2, a Mesophilic Ammonia-Oxidizing Bacterium Isolated from Mediterranean Soil.</title>
        <authorList>
            <person name="Kozlowski J.A."/>
            <person name="Kits K.D."/>
            <person name="Stein L.Y."/>
        </authorList>
    </citation>
    <scope>NUCLEOTIDE SEQUENCE [LARGE SCALE GENOMIC DNA]</scope>
    <source>
        <strain evidence="1 3">Nm2</strain>
    </source>
</reference>
<dbReference type="EMBL" id="CP011451">
    <property type="protein sequence ID" value="AKH37356.1"/>
    <property type="molecule type" value="Genomic_DNA"/>
</dbReference>
<evidence type="ECO:0000313" key="1">
    <source>
        <dbReference type="EMBL" id="AKH37356.1"/>
    </source>
</evidence>
<keyword evidence="3" id="KW-1185">Reference proteome</keyword>
<protein>
    <submittedName>
        <fullName evidence="1">Uncharacterized protein</fullName>
    </submittedName>
</protein>
<gene>
    <name evidence="1" type="ORF">AAW31_05315</name>
    <name evidence="2" type="ORF">BCL69_107711</name>
</gene>
<name>A0A0F7KCP9_9PROT</name>